<dbReference type="GO" id="GO:0051287">
    <property type="term" value="F:NAD binding"/>
    <property type="evidence" value="ECO:0007669"/>
    <property type="project" value="InterPro"/>
</dbReference>
<accession>A0A7Y9IYA5</accession>
<dbReference type="InterPro" id="IPR050857">
    <property type="entry name" value="D-2-hydroxyacid_DH"/>
</dbReference>
<keyword evidence="2" id="KW-0028">Amino-acid biosynthesis</keyword>
<dbReference type="AlphaFoldDB" id="A0A7Y9IYA5"/>
<gene>
    <name evidence="8" type="ORF">FHW18_004559</name>
</gene>
<dbReference type="Proteomes" id="UP000542125">
    <property type="component" value="Unassembled WGS sequence"/>
</dbReference>
<dbReference type="InterPro" id="IPR006139">
    <property type="entry name" value="D-isomer_2_OHA_DH_cat_dom"/>
</dbReference>
<reference evidence="8 9" key="1">
    <citation type="submission" date="2020-07" db="EMBL/GenBank/DDBJ databases">
        <title>Genomic Encyclopedia of Type Strains, Phase IV (KMG-V): Genome sequencing to study the core and pangenomes of soil and plant-associated prokaryotes.</title>
        <authorList>
            <person name="Whitman W."/>
        </authorList>
    </citation>
    <scope>NUCLEOTIDE SEQUENCE [LARGE SCALE GENOMIC DNA]</scope>
    <source>
        <strain evidence="8 9">SAS40</strain>
    </source>
</reference>
<dbReference type="InterPro" id="IPR029752">
    <property type="entry name" value="D-isomer_DH_CS1"/>
</dbReference>
<evidence type="ECO:0000313" key="8">
    <source>
        <dbReference type="EMBL" id="NYE85252.1"/>
    </source>
</evidence>
<organism evidence="8 9">
    <name type="scientific">Pigmentiphaga litoralis</name>
    <dbReference type="NCBI Taxonomy" id="516702"/>
    <lineage>
        <taxon>Bacteria</taxon>
        <taxon>Pseudomonadati</taxon>
        <taxon>Pseudomonadota</taxon>
        <taxon>Betaproteobacteria</taxon>
        <taxon>Burkholderiales</taxon>
        <taxon>Alcaligenaceae</taxon>
        <taxon>Pigmentiphaga</taxon>
    </lineage>
</organism>
<dbReference type="PANTHER" id="PTHR42789">
    <property type="entry name" value="D-ISOMER SPECIFIC 2-HYDROXYACID DEHYDROGENASE FAMILY PROTEIN (AFU_ORTHOLOGUE AFUA_6G10090)"/>
    <property type="match status" value="1"/>
</dbReference>
<evidence type="ECO:0000259" key="7">
    <source>
        <dbReference type="Pfam" id="PF02826"/>
    </source>
</evidence>
<keyword evidence="3 5" id="KW-0560">Oxidoreductase</keyword>
<dbReference type="EMBL" id="JACBYR010000002">
    <property type="protein sequence ID" value="NYE85252.1"/>
    <property type="molecule type" value="Genomic_DNA"/>
</dbReference>
<dbReference type="PROSITE" id="PS00065">
    <property type="entry name" value="D_2_HYDROXYACID_DH_1"/>
    <property type="match status" value="1"/>
</dbReference>
<dbReference type="GO" id="GO:0008652">
    <property type="term" value="P:amino acid biosynthetic process"/>
    <property type="evidence" value="ECO:0007669"/>
    <property type="project" value="UniProtKB-KW"/>
</dbReference>
<evidence type="ECO:0000313" key="9">
    <source>
        <dbReference type="Proteomes" id="UP000542125"/>
    </source>
</evidence>
<evidence type="ECO:0000256" key="4">
    <source>
        <dbReference type="ARBA" id="ARBA00023027"/>
    </source>
</evidence>
<dbReference type="SUPFAM" id="SSF51735">
    <property type="entry name" value="NAD(P)-binding Rossmann-fold domains"/>
    <property type="match status" value="1"/>
</dbReference>
<evidence type="ECO:0000256" key="1">
    <source>
        <dbReference type="ARBA" id="ARBA00005854"/>
    </source>
</evidence>
<comment type="caution">
    <text evidence="8">The sequence shown here is derived from an EMBL/GenBank/DDBJ whole genome shotgun (WGS) entry which is preliminary data.</text>
</comment>
<protein>
    <submittedName>
        <fullName evidence="8">Phosphoglycerate dehydrogenase-like enzyme</fullName>
    </submittedName>
</protein>
<dbReference type="InterPro" id="IPR036291">
    <property type="entry name" value="NAD(P)-bd_dom_sf"/>
</dbReference>
<dbReference type="RefSeq" id="WP_179589226.1">
    <property type="nucleotide sequence ID" value="NZ_JACBYR010000002.1"/>
</dbReference>
<sequence length="319" mass="34047">MKIAVLDDYHGVAGTYADWKTLGDDAQVTTFPDYLPEGPERDAALKPFDVIIAMRERTPFPASQLAALPNLKLLVTTGMKNNSIDVPACVAQGVVVCGAPGSADANFATSELAWTLLLALFKNLPHENASMRQGQWQTRMPLPIAGKRLGVVGLGRLGAAMAKVGLAFGMDVVAWSPNLTDDKAAEVGVKRVDKHELFATSDAISLHVVLSARSRHVVDAAAIDAMKPGAFLVNTSRAGLVDNDALMRALKARRIGGAGLDVFDLEPLPADDPIRTLDNVVLTPHLGYVSEDNFRAFYTNALAAVQAWKAGKPINVLSK</sequence>
<dbReference type="SUPFAM" id="SSF52283">
    <property type="entry name" value="Formate/glycerate dehydrogenase catalytic domain-like"/>
    <property type="match status" value="1"/>
</dbReference>
<feature type="domain" description="D-isomer specific 2-hydroxyacid dehydrogenase catalytic" evidence="6">
    <location>
        <begin position="40"/>
        <end position="312"/>
    </location>
</feature>
<evidence type="ECO:0000256" key="2">
    <source>
        <dbReference type="ARBA" id="ARBA00022605"/>
    </source>
</evidence>
<name>A0A7Y9IYA5_9BURK</name>
<keyword evidence="4" id="KW-0520">NAD</keyword>
<feature type="domain" description="D-isomer specific 2-hydroxyacid dehydrogenase NAD-binding" evidence="7">
    <location>
        <begin position="115"/>
        <end position="287"/>
    </location>
</feature>
<proteinExistence type="inferred from homology"/>
<keyword evidence="9" id="KW-1185">Reference proteome</keyword>
<evidence type="ECO:0000259" key="6">
    <source>
        <dbReference type="Pfam" id="PF00389"/>
    </source>
</evidence>
<dbReference type="GO" id="GO:0016616">
    <property type="term" value="F:oxidoreductase activity, acting on the CH-OH group of donors, NAD or NADP as acceptor"/>
    <property type="evidence" value="ECO:0007669"/>
    <property type="project" value="InterPro"/>
</dbReference>
<evidence type="ECO:0000256" key="3">
    <source>
        <dbReference type="ARBA" id="ARBA00023002"/>
    </source>
</evidence>
<dbReference type="Pfam" id="PF00389">
    <property type="entry name" value="2-Hacid_dh"/>
    <property type="match status" value="1"/>
</dbReference>
<comment type="similarity">
    <text evidence="1 5">Belongs to the D-isomer specific 2-hydroxyacid dehydrogenase family.</text>
</comment>
<evidence type="ECO:0000256" key="5">
    <source>
        <dbReference type="RuleBase" id="RU003719"/>
    </source>
</evidence>
<dbReference type="CDD" id="cd12169">
    <property type="entry name" value="PGDH_like_1"/>
    <property type="match status" value="1"/>
</dbReference>
<dbReference type="Gene3D" id="3.40.50.720">
    <property type="entry name" value="NAD(P)-binding Rossmann-like Domain"/>
    <property type="match status" value="2"/>
</dbReference>
<dbReference type="InterPro" id="IPR006140">
    <property type="entry name" value="D-isomer_DH_NAD-bd"/>
</dbReference>
<dbReference type="PANTHER" id="PTHR42789:SF1">
    <property type="entry name" value="D-ISOMER SPECIFIC 2-HYDROXYACID DEHYDROGENASE FAMILY PROTEIN (AFU_ORTHOLOGUE AFUA_6G10090)"/>
    <property type="match status" value="1"/>
</dbReference>
<dbReference type="Pfam" id="PF02826">
    <property type="entry name" value="2-Hacid_dh_C"/>
    <property type="match status" value="1"/>
</dbReference>